<keyword evidence="2" id="KW-1185">Reference proteome</keyword>
<dbReference type="PANTHER" id="PTHR39550:SF1">
    <property type="entry name" value="SLL0658 PROTEIN"/>
    <property type="match status" value="1"/>
</dbReference>
<dbReference type="Pfam" id="PF11848">
    <property type="entry name" value="DUF3368"/>
    <property type="match status" value="1"/>
</dbReference>
<dbReference type="EMBL" id="JAFFZE010000025">
    <property type="protein sequence ID" value="MCT2587531.1"/>
    <property type="molecule type" value="Genomic_DNA"/>
</dbReference>
<dbReference type="Proteomes" id="UP001156441">
    <property type="component" value="Unassembled WGS sequence"/>
</dbReference>
<evidence type="ECO:0000313" key="1">
    <source>
        <dbReference type="EMBL" id="MCT2587531.1"/>
    </source>
</evidence>
<organism evidence="1 2">
    <name type="scientific">Actinophytocola gossypii</name>
    <dbReference type="NCBI Taxonomy" id="2812003"/>
    <lineage>
        <taxon>Bacteria</taxon>
        <taxon>Bacillati</taxon>
        <taxon>Actinomycetota</taxon>
        <taxon>Actinomycetes</taxon>
        <taxon>Pseudonocardiales</taxon>
        <taxon>Pseudonocardiaceae</taxon>
    </lineage>
</organism>
<proteinExistence type="predicted"/>
<comment type="caution">
    <text evidence="1">The sequence shown here is derived from an EMBL/GenBank/DDBJ whole genome shotgun (WGS) entry which is preliminary data.</text>
</comment>
<dbReference type="InterPro" id="IPR021799">
    <property type="entry name" value="PIN-like_prokaryotic"/>
</dbReference>
<dbReference type="PANTHER" id="PTHR39550">
    <property type="entry name" value="SLL0658 PROTEIN"/>
    <property type="match status" value="1"/>
</dbReference>
<gene>
    <name evidence="1" type="ORF">JT362_30845</name>
</gene>
<evidence type="ECO:0000313" key="2">
    <source>
        <dbReference type="Proteomes" id="UP001156441"/>
    </source>
</evidence>
<accession>A0ABT2JII4</accession>
<evidence type="ECO:0008006" key="3">
    <source>
        <dbReference type="Google" id="ProtNLM"/>
    </source>
</evidence>
<reference evidence="1 2" key="1">
    <citation type="submission" date="2021-02" db="EMBL/GenBank/DDBJ databases">
        <title>Actinophytocola xerophila sp. nov., isolated from soil of cotton cropping field.</title>
        <authorList>
            <person name="Huang R."/>
            <person name="Chen X."/>
            <person name="Ge X."/>
            <person name="Liu W."/>
        </authorList>
    </citation>
    <scope>NUCLEOTIDE SEQUENCE [LARGE SCALE GENOMIC DNA]</scope>
    <source>
        <strain evidence="1 2">S1-96</strain>
    </source>
</reference>
<name>A0ABT2JII4_9PSEU</name>
<protein>
    <recommendedName>
        <fullName evidence="3">DUF3368 domain-containing protein</fullName>
    </recommendedName>
</protein>
<sequence length="187" mass="19982">MAVHLIVADQELVFDNGPLCHFAREGWLGILRTVVGTRTAVVPDTVVDELRAGAQGRPHVQLVLDAPWLHHRSLVSETELEAFTQFASLLVARGRNVGESGVLAYAKANGAVAVIDDGPARKIARASGISHIGTLGLLCEALRESQLTVELISTVADHLLEGEYRLPFQAGGFAKWAHDQGLIPPAG</sequence>